<dbReference type="InterPro" id="IPR029063">
    <property type="entry name" value="SAM-dependent_MTases_sf"/>
</dbReference>
<dbReference type="AlphaFoldDB" id="A0A1H0HVD1"/>
<accession>A0A1H0HVD1</accession>
<reference evidence="2 3" key="1">
    <citation type="submission" date="2016-10" db="EMBL/GenBank/DDBJ databases">
        <authorList>
            <person name="de Groot N.N."/>
        </authorList>
    </citation>
    <scope>NUCLEOTIDE SEQUENCE [LARGE SCALE GENOMIC DNA]</scope>
    <source>
        <strain evidence="2 3">CGMCC 4.2022</strain>
    </source>
</reference>
<keyword evidence="3" id="KW-1185">Reference proteome</keyword>
<dbReference type="Gene3D" id="3.40.50.150">
    <property type="entry name" value="Vaccinia Virus protein VP39"/>
    <property type="match status" value="1"/>
</dbReference>
<dbReference type="PANTHER" id="PTHR43591:SF24">
    <property type="entry name" value="2-METHOXY-6-POLYPRENYL-1,4-BENZOQUINOL METHYLASE, MITOCHONDRIAL"/>
    <property type="match status" value="1"/>
</dbReference>
<evidence type="ECO:0000313" key="2">
    <source>
        <dbReference type="EMBL" id="SDO23128.1"/>
    </source>
</evidence>
<organism evidence="2 3">
    <name type="scientific">Actinacidiphila guanduensis</name>
    <dbReference type="NCBI Taxonomy" id="310781"/>
    <lineage>
        <taxon>Bacteria</taxon>
        <taxon>Bacillati</taxon>
        <taxon>Actinomycetota</taxon>
        <taxon>Actinomycetes</taxon>
        <taxon>Kitasatosporales</taxon>
        <taxon>Streptomycetaceae</taxon>
        <taxon>Actinacidiphila</taxon>
    </lineage>
</organism>
<dbReference type="CDD" id="cd02440">
    <property type="entry name" value="AdoMet_MTases"/>
    <property type="match status" value="1"/>
</dbReference>
<dbReference type="GO" id="GO:0008757">
    <property type="term" value="F:S-adenosylmethionine-dependent methyltransferase activity"/>
    <property type="evidence" value="ECO:0007669"/>
    <property type="project" value="InterPro"/>
</dbReference>
<keyword evidence="2" id="KW-0489">Methyltransferase</keyword>
<dbReference type="STRING" id="310781.SAMN05216259_108221"/>
<protein>
    <submittedName>
        <fullName evidence="2">Methyltransferase domain-containing protein</fullName>
    </submittedName>
</protein>
<dbReference type="PANTHER" id="PTHR43591">
    <property type="entry name" value="METHYLTRANSFERASE"/>
    <property type="match status" value="1"/>
</dbReference>
<evidence type="ECO:0000313" key="3">
    <source>
        <dbReference type="Proteomes" id="UP000199341"/>
    </source>
</evidence>
<dbReference type="InterPro" id="IPR013216">
    <property type="entry name" value="Methyltransf_11"/>
</dbReference>
<evidence type="ECO:0000259" key="1">
    <source>
        <dbReference type="Pfam" id="PF08241"/>
    </source>
</evidence>
<gene>
    <name evidence="2" type="ORF">SAMN05216259_108221</name>
</gene>
<dbReference type="Pfam" id="PF08241">
    <property type="entry name" value="Methyltransf_11"/>
    <property type="match status" value="1"/>
</dbReference>
<sequence length="202" mass="21668">MAGMNSEHEHVKEFFAARASGWEQRFPDDRPAFEAVVEELGLQEGDSALDAGCGTARALPLLREAVGAGGTVVGVDLTPEMLREAAALGRREHGGLVEADCGRLPMADRAFHAVLASGLVHHMPDPAVGLRELARVTRPAGRLAMFHPRGRAALAARHGNALRADDIRAEPQVGRLLATTGWELLLLDDTDTRYLALAVRKS</sequence>
<dbReference type="Proteomes" id="UP000199341">
    <property type="component" value="Unassembled WGS sequence"/>
</dbReference>
<dbReference type="GO" id="GO:0032259">
    <property type="term" value="P:methylation"/>
    <property type="evidence" value="ECO:0007669"/>
    <property type="project" value="UniProtKB-KW"/>
</dbReference>
<dbReference type="SUPFAM" id="SSF53335">
    <property type="entry name" value="S-adenosyl-L-methionine-dependent methyltransferases"/>
    <property type="match status" value="1"/>
</dbReference>
<dbReference type="EMBL" id="FNIE01000008">
    <property type="protein sequence ID" value="SDO23128.1"/>
    <property type="molecule type" value="Genomic_DNA"/>
</dbReference>
<feature type="domain" description="Methyltransferase type 11" evidence="1">
    <location>
        <begin position="49"/>
        <end position="144"/>
    </location>
</feature>
<keyword evidence="2" id="KW-0808">Transferase</keyword>
<dbReference type="RefSeq" id="WP_176930326.1">
    <property type="nucleotide sequence ID" value="NZ_FNIE01000008.1"/>
</dbReference>
<name>A0A1H0HVD1_9ACTN</name>
<proteinExistence type="predicted"/>